<evidence type="ECO:0000313" key="2">
    <source>
        <dbReference type="Proteomes" id="UP000571554"/>
    </source>
</evidence>
<evidence type="ECO:0000313" key="1">
    <source>
        <dbReference type="EMBL" id="MBB6101846.1"/>
    </source>
</evidence>
<sequence>MALGCAAVSQAHADSISDYIKFEAGFGFGVAKDMGDGVWVQDGAPDNREKLTFPALLAGFTGPLWASGPWDVSWHVGYTYLGEQRASVMGVPDDQYNPKTHQIVDYGGERYSPFNGHGHLQGIPATLDVGYTYRGWRLGTEVGAWVYWQTWHESLYDLSGQWDDLSHKTVAQVGFVAGASISRGPLSLSYRYYQVSQKWNPYPGLATGAHVLMLRYRF</sequence>
<dbReference type="Proteomes" id="UP000571554">
    <property type="component" value="Unassembled WGS sequence"/>
</dbReference>
<keyword evidence="2" id="KW-1185">Reference proteome</keyword>
<dbReference type="AlphaFoldDB" id="A0A7W9WS20"/>
<name>A0A7W9WS20_9BURK</name>
<accession>A0A7W9WS20</accession>
<dbReference type="EMBL" id="JACHBW010000004">
    <property type="protein sequence ID" value="MBB6101846.1"/>
    <property type="molecule type" value="Genomic_DNA"/>
</dbReference>
<dbReference type="RefSeq" id="WP_183723482.1">
    <property type="nucleotide sequence ID" value="NZ_JACHBW010000004.1"/>
</dbReference>
<comment type="caution">
    <text evidence="1">The sequence shown here is derived from an EMBL/GenBank/DDBJ whole genome shotgun (WGS) entry which is preliminary data.</text>
</comment>
<organism evidence="1 2">
    <name type="scientific">Paraburkholderia bannensis</name>
    <dbReference type="NCBI Taxonomy" id="765414"/>
    <lineage>
        <taxon>Bacteria</taxon>
        <taxon>Pseudomonadati</taxon>
        <taxon>Pseudomonadota</taxon>
        <taxon>Betaproteobacteria</taxon>
        <taxon>Burkholderiales</taxon>
        <taxon>Burkholderiaceae</taxon>
        <taxon>Paraburkholderia</taxon>
    </lineage>
</organism>
<protein>
    <submittedName>
        <fullName evidence="1">Uncharacterized protein</fullName>
    </submittedName>
</protein>
<proteinExistence type="predicted"/>
<reference evidence="1 2" key="1">
    <citation type="submission" date="2020-08" db="EMBL/GenBank/DDBJ databases">
        <title>Above-ground endophytic microbial communities from plants in different locations in the United States.</title>
        <authorList>
            <person name="Frank C."/>
        </authorList>
    </citation>
    <scope>NUCLEOTIDE SEQUENCE [LARGE SCALE GENOMIC DNA]</scope>
    <source>
        <strain evidence="1 2">WP4_2_2</strain>
    </source>
</reference>
<gene>
    <name evidence="1" type="ORF">F4827_001694</name>
</gene>